<dbReference type="EMBL" id="JAQQXS010000011">
    <property type="protein sequence ID" value="MDC8786098.1"/>
    <property type="molecule type" value="Genomic_DNA"/>
</dbReference>
<dbReference type="Proteomes" id="UP001219862">
    <property type="component" value="Unassembled WGS sequence"/>
</dbReference>
<evidence type="ECO:0000313" key="1">
    <source>
        <dbReference type="EMBL" id="MDC8786098.1"/>
    </source>
</evidence>
<keyword evidence="2" id="KW-1185">Reference proteome</keyword>
<protein>
    <submittedName>
        <fullName evidence="1">PAAR domain-containing protein</fullName>
    </submittedName>
</protein>
<reference evidence="1 2" key="1">
    <citation type="submission" date="2022-10" db="EMBL/GenBank/DDBJ databases">
        <title>paucibacter sp. hw8 Genome sequencing.</title>
        <authorList>
            <person name="Park S."/>
        </authorList>
    </citation>
    <scope>NUCLEOTIDE SEQUENCE [LARGE SCALE GENOMIC DNA]</scope>
    <source>
        <strain evidence="2">hw8</strain>
    </source>
</reference>
<dbReference type="Gene3D" id="2.60.200.60">
    <property type="match status" value="1"/>
</dbReference>
<sequence length="201" mass="21216">MKQAGEQIGGFRPYIVIGDRTSKGGVVFSGSPNGKWGPVGRGIARVGDRATCKCNHCKSRGYTIIVSGTPSFKVDGRNVACDGDVTDCGAVLMDAGGADFVVAMKIAAEFDPYPNKSPSSQSNEFDLHFLVKDENTGKPKVNVPYRLTLPDGQQVKGITDEMGFTSKIGAQSALTAKLEIPYYGDNTNTIDAQDGHGACGC</sequence>
<dbReference type="CDD" id="cd14744">
    <property type="entry name" value="PAAR_CT_2"/>
    <property type="match status" value="1"/>
</dbReference>
<proteinExistence type="predicted"/>
<comment type="caution">
    <text evidence="1">The sequence shown here is derived from an EMBL/GenBank/DDBJ whole genome shotgun (WGS) entry which is preliminary data.</text>
</comment>
<dbReference type="RefSeq" id="WP_273597213.1">
    <property type="nucleotide sequence ID" value="NZ_JAQQXS010000011.1"/>
</dbReference>
<dbReference type="Pfam" id="PF05488">
    <property type="entry name" value="PAAR_motif"/>
    <property type="match status" value="1"/>
</dbReference>
<evidence type="ECO:0000313" key="2">
    <source>
        <dbReference type="Proteomes" id="UP001219862"/>
    </source>
</evidence>
<organism evidence="1 2">
    <name type="scientific">Roseateles koreensis</name>
    <dbReference type="NCBI Taxonomy" id="2987526"/>
    <lineage>
        <taxon>Bacteria</taxon>
        <taxon>Pseudomonadati</taxon>
        <taxon>Pseudomonadota</taxon>
        <taxon>Betaproteobacteria</taxon>
        <taxon>Burkholderiales</taxon>
        <taxon>Sphaerotilaceae</taxon>
        <taxon>Roseateles</taxon>
    </lineage>
</organism>
<dbReference type="InterPro" id="IPR008727">
    <property type="entry name" value="PAAR_motif"/>
</dbReference>
<gene>
    <name evidence="1" type="ORF">PRZ01_12940</name>
</gene>
<accession>A0ABT5KUR6</accession>
<name>A0ABT5KUR6_9BURK</name>